<dbReference type="InterPro" id="IPR024572">
    <property type="entry name" value="RcnB"/>
</dbReference>
<dbReference type="RefSeq" id="WP_080860166.1">
    <property type="nucleotide sequence ID" value="NZ_CP077405.1"/>
</dbReference>
<evidence type="ECO:0000313" key="1">
    <source>
        <dbReference type="EMBL" id="OQM39922.1"/>
    </source>
</evidence>
<accession>A0A1V8NU03</accession>
<proteinExistence type="predicted"/>
<organism evidence="1 2">
    <name type="scientific">Citrobacter braakii</name>
    <dbReference type="NCBI Taxonomy" id="57706"/>
    <lineage>
        <taxon>Bacteria</taxon>
        <taxon>Pseudomonadati</taxon>
        <taxon>Pseudomonadota</taxon>
        <taxon>Gammaproteobacteria</taxon>
        <taxon>Enterobacterales</taxon>
        <taxon>Enterobacteriaceae</taxon>
        <taxon>Citrobacter</taxon>
        <taxon>Citrobacter freundii complex</taxon>
    </lineage>
</organism>
<dbReference type="AlphaFoldDB" id="A0A1V8NU03"/>
<dbReference type="Proteomes" id="UP000192573">
    <property type="component" value="Unassembled WGS sequence"/>
</dbReference>
<comment type="caution">
    <text evidence="1">The sequence shown here is derived from an EMBL/GenBank/DDBJ whole genome shotgun (WGS) entry which is preliminary data.</text>
</comment>
<reference evidence="1 2" key="1">
    <citation type="submission" date="2017-03" db="EMBL/GenBank/DDBJ databases">
        <authorList>
            <person name="Afonso C.L."/>
            <person name="Miller P.J."/>
            <person name="Scott M.A."/>
            <person name="Spackman E."/>
            <person name="Goraichik I."/>
            <person name="Dimitrov K.M."/>
            <person name="Suarez D.L."/>
            <person name="Swayne D.E."/>
        </authorList>
    </citation>
    <scope>NUCLEOTIDE SEQUENCE [LARGE SCALE GENOMIC DNA]</scope>
    <source>
        <strain evidence="1 2">ATCC 51113</strain>
    </source>
</reference>
<protein>
    <recommendedName>
        <fullName evidence="3">RcnB family protein</fullName>
    </recommendedName>
</protein>
<dbReference type="EMBL" id="NAEW01000015">
    <property type="protein sequence ID" value="OQM39922.1"/>
    <property type="molecule type" value="Genomic_DNA"/>
</dbReference>
<gene>
    <name evidence="1" type="ORF">BZK42_21935</name>
</gene>
<sequence length="119" mass="13775">MKKIMLCLFLLSVGGLPVLSRGAERSGEATREDVQNRDIRQYELNHFIADYHYYEPGDIVPDIYLTTPYIIKAWWLRNLPPPVPGSHWTWMDGTYVMVTDDVGVIIRAISGDIFYINRK</sequence>
<dbReference type="Pfam" id="PF11776">
    <property type="entry name" value="RcnB"/>
    <property type="match status" value="1"/>
</dbReference>
<dbReference type="Gene3D" id="3.10.450.160">
    <property type="entry name" value="inner membrane protein cigr"/>
    <property type="match status" value="1"/>
</dbReference>
<name>A0A1V8NU03_CITBR</name>
<evidence type="ECO:0008006" key="3">
    <source>
        <dbReference type="Google" id="ProtNLM"/>
    </source>
</evidence>
<evidence type="ECO:0000313" key="2">
    <source>
        <dbReference type="Proteomes" id="UP000192573"/>
    </source>
</evidence>